<dbReference type="Pfam" id="PF01381">
    <property type="entry name" value="HTH_3"/>
    <property type="match status" value="1"/>
</dbReference>
<dbReference type="GO" id="GO:0003677">
    <property type="term" value="F:DNA binding"/>
    <property type="evidence" value="ECO:0007669"/>
    <property type="project" value="UniProtKB-KW"/>
</dbReference>
<evidence type="ECO:0000313" key="3">
    <source>
        <dbReference type="Proteomes" id="UP000075666"/>
    </source>
</evidence>
<gene>
    <name evidence="2" type="ORF">B4102_0568</name>
</gene>
<dbReference type="InterPro" id="IPR011051">
    <property type="entry name" value="RmlC_Cupin_sf"/>
</dbReference>
<dbReference type="InterPro" id="IPR001387">
    <property type="entry name" value="Cro/C1-type_HTH"/>
</dbReference>
<keyword evidence="1" id="KW-0238">DNA-binding</keyword>
<dbReference type="PANTHER" id="PTHR46797">
    <property type="entry name" value="HTH-TYPE TRANSCRIPTIONAL REGULATOR"/>
    <property type="match status" value="1"/>
</dbReference>
<dbReference type="CDD" id="cd00093">
    <property type="entry name" value="HTH_XRE"/>
    <property type="match status" value="1"/>
</dbReference>
<name>A0A150L6M3_9BACI</name>
<dbReference type="CDD" id="cd02209">
    <property type="entry name" value="cupin_XRE_C"/>
    <property type="match status" value="1"/>
</dbReference>
<dbReference type="GeneID" id="62499569"/>
<dbReference type="SMART" id="SM00530">
    <property type="entry name" value="HTH_XRE"/>
    <property type="match status" value="1"/>
</dbReference>
<evidence type="ECO:0000313" key="2">
    <source>
        <dbReference type="EMBL" id="KYD07934.1"/>
    </source>
</evidence>
<dbReference type="PANTHER" id="PTHR46797:SF1">
    <property type="entry name" value="METHYLPHOSPHONATE SYNTHASE"/>
    <property type="match status" value="1"/>
</dbReference>
<reference evidence="2 3" key="1">
    <citation type="submission" date="2016-01" db="EMBL/GenBank/DDBJ databases">
        <title>Genome Sequences of Twelve Sporeforming Bacillus Species Isolated from Foods.</title>
        <authorList>
            <person name="Berendsen E.M."/>
            <person name="Wells-Bennik M.H."/>
            <person name="Krawcyk A.O."/>
            <person name="De Jong A."/>
            <person name="Holsappel S."/>
            <person name="Eijlander R.T."/>
            <person name="Kuipers O.P."/>
        </authorList>
    </citation>
    <scope>NUCLEOTIDE SEQUENCE [LARGE SCALE GENOMIC DNA]</scope>
    <source>
        <strain evidence="2 3">B4102</strain>
    </source>
</reference>
<evidence type="ECO:0000256" key="1">
    <source>
        <dbReference type="ARBA" id="ARBA00023125"/>
    </source>
</evidence>
<dbReference type="Proteomes" id="UP000075666">
    <property type="component" value="Unassembled WGS sequence"/>
</dbReference>
<dbReference type="InterPro" id="IPR014710">
    <property type="entry name" value="RmlC-like_jellyroll"/>
</dbReference>
<dbReference type="InterPro" id="IPR013096">
    <property type="entry name" value="Cupin_2"/>
</dbReference>
<dbReference type="SUPFAM" id="SSF47413">
    <property type="entry name" value="lambda repressor-like DNA-binding domains"/>
    <property type="match status" value="1"/>
</dbReference>
<dbReference type="EMBL" id="LQYN01000039">
    <property type="protein sequence ID" value="KYD07934.1"/>
    <property type="molecule type" value="Genomic_DNA"/>
</dbReference>
<dbReference type="RefSeq" id="WP_066230778.1">
    <property type="nucleotide sequence ID" value="NZ_JARMRX010000040.1"/>
</dbReference>
<dbReference type="AlphaFoldDB" id="A0A150L6M3"/>
<sequence length="182" mass="20394">MGPKELGKRIKQMRTKKKLTQAALAELVGITKSHISKIENGVATPSLVTLSKIAETLDSPMSWFVIQEEHEGLSIVRKSDRKENVAKNEIGYDYELLANKNFMSNINPTIVTVLQGAEEVEPYIHNSDEFIYVLTGAIKLIYDGVTYNLVEGDSAYFSGRKPHIFISNSQEVSKVLTIYVEE</sequence>
<proteinExistence type="predicted"/>
<dbReference type="OrthoDB" id="34624at2"/>
<dbReference type="InterPro" id="IPR050807">
    <property type="entry name" value="TransReg_Diox_bact_type"/>
</dbReference>
<dbReference type="Gene3D" id="2.60.120.10">
    <property type="entry name" value="Jelly Rolls"/>
    <property type="match status" value="1"/>
</dbReference>
<protein>
    <submittedName>
        <fullName evidence="2">Uncharacterized protein</fullName>
    </submittedName>
</protein>
<dbReference type="SUPFAM" id="SSF51182">
    <property type="entry name" value="RmlC-like cupins"/>
    <property type="match status" value="1"/>
</dbReference>
<accession>A0A150L6M3</accession>
<organism evidence="2 3">
    <name type="scientific">Heyndrickxia sporothermodurans</name>
    <dbReference type="NCBI Taxonomy" id="46224"/>
    <lineage>
        <taxon>Bacteria</taxon>
        <taxon>Bacillati</taxon>
        <taxon>Bacillota</taxon>
        <taxon>Bacilli</taxon>
        <taxon>Bacillales</taxon>
        <taxon>Bacillaceae</taxon>
        <taxon>Heyndrickxia</taxon>
    </lineage>
</organism>
<dbReference type="GO" id="GO:0005829">
    <property type="term" value="C:cytosol"/>
    <property type="evidence" value="ECO:0007669"/>
    <property type="project" value="TreeGrafter"/>
</dbReference>
<comment type="caution">
    <text evidence="2">The sequence shown here is derived from an EMBL/GenBank/DDBJ whole genome shotgun (WGS) entry which is preliminary data.</text>
</comment>
<keyword evidence="3" id="KW-1185">Reference proteome</keyword>
<dbReference type="Pfam" id="PF07883">
    <property type="entry name" value="Cupin_2"/>
    <property type="match status" value="1"/>
</dbReference>
<dbReference type="InterPro" id="IPR010982">
    <property type="entry name" value="Lambda_DNA-bd_dom_sf"/>
</dbReference>
<dbReference type="STRING" id="46224.B4102_0568"/>
<dbReference type="PROSITE" id="PS50943">
    <property type="entry name" value="HTH_CROC1"/>
    <property type="match status" value="1"/>
</dbReference>
<dbReference type="GO" id="GO:0003700">
    <property type="term" value="F:DNA-binding transcription factor activity"/>
    <property type="evidence" value="ECO:0007669"/>
    <property type="project" value="TreeGrafter"/>
</dbReference>
<dbReference type="Gene3D" id="1.10.260.40">
    <property type="entry name" value="lambda repressor-like DNA-binding domains"/>
    <property type="match status" value="1"/>
</dbReference>
<dbReference type="PATRIC" id="fig|46224.3.peg.2788"/>